<feature type="transmembrane region" description="Helical" evidence="1">
    <location>
        <begin position="177"/>
        <end position="199"/>
    </location>
</feature>
<keyword evidence="1" id="KW-1133">Transmembrane helix</keyword>
<feature type="transmembrane region" description="Helical" evidence="1">
    <location>
        <begin position="12"/>
        <end position="34"/>
    </location>
</feature>
<feature type="transmembrane region" description="Helical" evidence="1">
    <location>
        <begin position="220"/>
        <end position="239"/>
    </location>
</feature>
<sequence length="315" mass="35083">MSDVTLLTANLAIVVLESLLYGIYAILVSCALYFMVSRHRERLSGSAWFSRSNLLSPVALGALALFITVTTHWLLNVARVFIAFHRWEDGPGPRIFYSDFSHITEVLKYGFLVAVLLIGDSLLIHRLWVVSGFRPGIIVFPTITLMGLLTFGIGHTYQLSTYTSNDSMFQAAYRRWATGVCICCLCTTAYTTGCIWYKLWSVSRALESFGVTSLTTIVRIFTDSAALFATFSLFHLVSYECGSNVQFIVVDCMPVVVGISHLLVQIRLHWDLTQTRAPSPSLVTSRFRFSVGIDAGDSQVDSDPEEGMKTLYLHA</sequence>
<comment type="caution">
    <text evidence="2">The sequence shown here is derived from an EMBL/GenBank/DDBJ whole genome shotgun (WGS) entry which is preliminary data.</text>
</comment>
<evidence type="ECO:0000313" key="2">
    <source>
        <dbReference type="EMBL" id="KAJ7320743.1"/>
    </source>
</evidence>
<accession>A0AAD7EGP5</accession>
<evidence type="ECO:0000256" key="1">
    <source>
        <dbReference type="SAM" id="Phobius"/>
    </source>
</evidence>
<keyword evidence="3" id="KW-1185">Reference proteome</keyword>
<evidence type="ECO:0000313" key="3">
    <source>
        <dbReference type="Proteomes" id="UP001218218"/>
    </source>
</evidence>
<keyword evidence="1" id="KW-0812">Transmembrane</keyword>
<organism evidence="2 3">
    <name type="scientific">Mycena albidolilacea</name>
    <dbReference type="NCBI Taxonomy" id="1033008"/>
    <lineage>
        <taxon>Eukaryota</taxon>
        <taxon>Fungi</taxon>
        <taxon>Dikarya</taxon>
        <taxon>Basidiomycota</taxon>
        <taxon>Agaricomycotina</taxon>
        <taxon>Agaricomycetes</taxon>
        <taxon>Agaricomycetidae</taxon>
        <taxon>Agaricales</taxon>
        <taxon>Marasmiineae</taxon>
        <taxon>Mycenaceae</taxon>
        <taxon>Mycena</taxon>
    </lineage>
</organism>
<feature type="transmembrane region" description="Helical" evidence="1">
    <location>
        <begin position="136"/>
        <end position="157"/>
    </location>
</feature>
<gene>
    <name evidence="2" type="ORF">DFH08DRAFT_753961</name>
</gene>
<keyword evidence="1" id="KW-0472">Membrane</keyword>
<dbReference type="AlphaFoldDB" id="A0AAD7EGP5"/>
<proteinExistence type="predicted"/>
<protein>
    <submittedName>
        <fullName evidence="2">Uncharacterized protein</fullName>
    </submittedName>
</protein>
<feature type="transmembrane region" description="Helical" evidence="1">
    <location>
        <begin position="54"/>
        <end position="75"/>
    </location>
</feature>
<name>A0AAD7EGP5_9AGAR</name>
<reference evidence="2" key="1">
    <citation type="submission" date="2023-03" db="EMBL/GenBank/DDBJ databases">
        <title>Massive genome expansion in bonnet fungi (Mycena s.s.) driven by repeated elements and novel gene families across ecological guilds.</title>
        <authorList>
            <consortium name="Lawrence Berkeley National Laboratory"/>
            <person name="Harder C.B."/>
            <person name="Miyauchi S."/>
            <person name="Viragh M."/>
            <person name="Kuo A."/>
            <person name="Thoen E."/>
            <person name="Andreopoulos B."/>
            <person name="Lu D."/>
            <person name="Skrede I."/>
            <person name="Drula E."/>
            <person name="Henrissat B."/>
            <person name="Morin E."/>
            <person name="Kohler A."/>
            <person name="Barry K."/>
            <person name="LaButti K."/>
            <person name="Morin E."/>
            <person name="Salamov A."/>
            <person name="Lipzen A."/>
            <person name="Mereny Z."/>
            <person name="Hegedus B."/>
            <person name="Baldrian P."/>
            <person name="Stursova M."/>
            <person name="Weitz H."/>
            <person name="Taylor A."/>
            <person name="Grigoriev I.V."/>
            <person name="Nagy L.G."/>
            <person name="Martin F."/>
            <person name="Kauserud H."/>
        </authorList>
    </citation>
    <scope>NUCLEOTIDE SEQUENCE</scope>
    <source>
        <strain evidence="2">CBHHK002</strain>
    </source>
</reference>
<dbReference type="EMBL" id="JARIHO010000053">
    <property type="protein sequence ID" value="KAJ7320743.1"/>
    <property type="molecule type" value="Genomic_DNA"/>
</dbReference>
<dbReference type="Proteomes" id="UP001218218">
    <property type="component" value="Unassembled WGS sequence"/>
</dbReference>
<feature type="transmembrane region" description="Helical" evidence="1">
    <location>
        <begin position="106"/>
        <end position="124"/>
    </location>
</feature>